<proteinExistence type="predicted"/>
<dbReference type="AlphaFoldDB" id="A0A0V0RWS0"/>
<dbReference type="CDD" id="cd00105">
    <property type="entry name" value="KH-I"/>
    <property type="match status" value="1"/>
</dbReference>
<name>A0A0V0RWS0_9BILA</name>
<organism evidence="3 4">
    <name type="scientific">Trichinella nelsoni</name>
    <dbReference type="NCBI Taxonomy" id="6336"/>
    <lineage>
        <taxon>Eukaryota</taxon>
        <taxon>Metazoa</taxon>
        <taxon>Ecdysozoa</taxon>
        <taxon>Nematoda</taxon>
        <taxon>Enoplea</taxon>
        <taxon>Dorylaimia</taxon>
        <taxon>Trichinellida</taxon>
        <taxon>Trichinellidae</taxon>
        <taxon>Trichinella</taxon>
    </lineage>
</organism>
<protein>
    <recommendedName>
        <fullName evidence="2">K Homology domain-containing protein</fullName>
    </recommendedName>
</protein>
<dbReference type="Gene3D" id="3.30.1370.10">
    <property type="entry name" value="K Homology domain, type 1"/>
    <property type="match status" value="1"/>
</dbReference>
<gene>
    <name evidence="3" type="ORF">T07_693</name>
</gene>
<evidence type="ECO:0000256" key="1">
    <source>
        <dbReference type="SAM" id="MobiDB-lite"/>
    </source>
</evidence>
<feature type="region of interest" description="Disordered" evidence="1">
    <location>
        <begin position="150"/>
        <end position="188"/>
    </location>
</feature>
<dbReference type="Pfam" id="PF00013">
    <property type="entry name" value="KH_1"/>
    <property type="match status" value="1"/>
</dbReference>
<sequence>MSSDRELLDNALLKQGEEALLEMVDGELLVGKPEQKILPGCSEDEFLLQMFKNIPSPPRPSGAVVNRYFTKTFNGVDKRTLNNARKIIGPGGFTVRAIEQFSGCKIRLNGVNASTLRADLSVVDYENVSAWRIEAAKQCIDFLINRPPSRRKAGDKIQPRQLAKRTLFPKNQGSPDTVKPSRTGNGGGGGRCGHCGQYFC</sequence>
<feature type="compositionally biased region" description="Polar residues" evidence="1">
    <location>
        <begin position="169"/>
        <end position="183"/>
    </location>
</feature>
<evidence type="ECO:0000259" key="2">
    <source>
        <dbReference type="Pfam" id="PF00013"/>
    </source>
</evidence>
<feature type="domain" description="K Homology" evidence="2">
    <location>
        <begin position="84"/>
        <end position="109"/>
    </location>
</feature>
<dbReference type="OrthoDB" id="5916801at2759"/>
<evidence type="ECO:0000313" key="4">
    <source>
        <dbReference type="Proteomes" id="UP000054630"/>
    </source>
</evidence>
<keyword evidence="4" id="KW-1185">Reference proteome</keyword>
<dbReference type="EMBL" id="JYDL01000066">
    <property type="protein sequence ID" value="KRX18928.1"/>
    <property type="molecule type" value="Genomic_DNA"/>
</dbReference>
<dbReference type="InterPro" id="IPR036612">
    <property type="entry name" value="KH_dom_type_1_sf"/>
</dbReference>
<dbReference type="GO" id="GO:0003723">
    <property type="term" value="F:RNA binding"/>
    <property type="evidence" value="ECO:0007669"/>
    <property type="project" value="InterPro"/>
</dbReference>
<reference evidence="3 4" key="1">
    <citation type="submission" date="2015-01" db="EMBL/GenBank/DDBJ databases">
        <title>Evolution of Trichinella species and genotypes.</title>
        <authorList>
            <person name="Korhonen P.K."/>
            <person name="Edoardo P."/>
            <person name="Giuseppe L.R."/>
            <person name="Gasser R.B."/>
        </authorList>
    </citation>
    <scope>NUCLEOTIDE SEQUENCE [LARGE SCALE GENOMIC DNA]</scope>
    <source>
        <strain evidence="3">ISS37</strain>
    </source>
</reference>
<accession>A0A0V0RWS0</accession>
<comment type="caution">
    <text evidence="3">The sequence shown here is derived from an EMBL/GenBank/DDBJ whole genome shotgun (WGS) entry which is preliminary data.</text>
</comment>
<evidence type="ECO:0000313" key="3">
    <source>
        <dbReference type="EMBL" id="KRX18928.1"/>
    </source>
</evidence>
<dbReference type="Proteomes" id="UP000054630">
    <property type="component" value="Unassembled WGS sequence"/>
</dbReference>
<dbReference type="InterPro" id="IPR004088">
    <property type="entry name" value="KH_dom_type_1"/>
</dbReference>
<dbReference type="SUPFAM" id="SSF54791">
    <property type="entry name" value="Eukaryotic type KH-domain (KH-domain type I)"/>
    <property type="match status" value="1"/>
</dbReference>